<keyword evidence="2" id="KW-0813">Transport</keyword>
<evidence type="ECO:0000256" key="4">
    <source>
        <dbReference type="SAM" id="MobiDB-lite"/>
    </source>
</evidence>
<proteinExistence type="predicted"/>
<feature type="compositionally biased region" description="Basic and acidic residues" evidence="4">
    <location>
        <begin position="1183"/>
        <end position="1192"/>
    </location>
</feature>
<dbReference type="RefSeq" id="XP_064703186.1">
    <property type="nucleotide sequence ID" value="XM_064849885.1"/>
</dbReference>
<name>A0AAV9N3M6_9EURO</name>
<gene>
    <name evidence="8" type="ORF">LTR84_006324</name>
</gene>
<dbReference type="Proteomes" id="UP001358417">
    <property type="component" value="Unassembled WGS sequence"/>
</dbReference>
<feature type="domain" description="Nucleoporin Nup120 helical" evidence="6">
    <location>
        <begin position="633"/>
        <end position="762"/>
    </location>
</feature>
<dbReference type="PANTHER" id="PTHR21286">
    <property type="entry name" value="NUCLEAR PORE COMPLEX PROTEIN NUP160"/>
    <property type="match status" value="1"/>
</dbReference>
<dbReference type="InterPro" id="IPR021717">
    <property type="entry name" value="Nucleoporin_Nup160"/>
</dbReference>
<feature type="domain" description="Nucleoporin Nup120/160 beta-propeller" evidence="5">
    <location>
        <begin position="76"/>
        <end position="569"/>
    </location>
</feature>
<feature type="region of interest" description="Disordered" evidence="4">
    <location>
        <begin position="30"/>
        <end position="50"/>
    </location>
</feature>
<evidence type="ECO:0000259" key="6">
    <source>
        <dbReference type="Pfam" id="PF21486"/>
    </source>
</evidence>
<evidence type="ECO:0000259" key="5">
    <source>
        <dbReference type="Pfam" id="PF11715"/>
    </source>
</evidence>
<evidence type="ECO:0000256" key="2">
    <source>
        <dbReference type="ARBA" id="ARBA00022448"/>
    </source>
</evidence>
<sequence length="1260" mass="141676">MLNLYTETGFEVVPATSASTIEFQIPRSNGSFERSRSLPKQQSRRKEFPHDEQTFAAQHLASDSSIYCRQSKSYPRTFLWTVLEDATVLQIQCADLSRSENDTKEAYLTLRFEFQDPIIHRGVTLADLEKGDILHVFVCTNKNEIFNLQIPTDAFRDSANLKSRNVQSWCKALDSSSLKLHTAHRLYAATPLEIFISFTNGKLQRLKRRTGDDTWVEDNYDDRSWGASLRGMVSWRGPQAIEYDSGHLDLRTVQSMVASSDGVHLFTVCLNHTLRVWHLPSGTLVASKDLLDKKRDPNDRTHLNPTEHAHLQVFKLPLQRFPVLLTYSPQDGGQFKFWDVKGSLTDTITLEDKYPGIKLSAPDPDPSGNTVWTLVGVKLNPGNDVQPGRLWVLWRNHNYHQLYNCQFEYANIASSWKSNWVKCATKSSQKRLAPELVRSDDQDAVSQWLDFLLAPGHYSETVLRTALAIYEGATHKSTKASQTEIQLRQRMCTVIAAKVPLRKYGEADLDFDRFIVDTDTQWRNFHRIVDMVNDARIAPLSLVYDSFSEMIWIPMSGKLCGVRECSKLELLEQNNIQDVGDLEDVCAKTWPHRKVSSDDGDSFVDLATLVSAAKSFRESFPPELSHNFIAAIEEDISTTPQYVVPTRINDICDNIGLSEGVSDDIFNQLETNLESLGGCTGVNNELFLALLELLPNKTKTVKSALRNTLFGSLLLSKGIADQFEAIQELLLDLVALALFVEGEFNQEDTKIPSFDASELFEHITSMLKTCQRNLWLSKHSRRVPLEFPGSAGQPNTTRRNSEVHTQQTRVVSILEDTLGKAVRPQPAVERPQLFLITDQLAEIQCWASGEDSIPAENGAVYLQCDLLKQEEFDLASDFLRFQPSTSWSSYVKGRLGVGIGQYDMAAEYFRKASYGLAHGKAVGNLVELSAGLLSVIEAGSFYNGLPLYLHHVTTIFEASKAYNEASRFAHLTLEALEAGREAPRLNFRTEVLSRLFNSELKLSRYQNAYDALVQLSDRALQRSSVSALVNAVLNSQSSISGSKSAVLLLQSLPWAMHPHLAHQLDQHLISLAKNQTTAGSRNPGWSSAASAIDYLDIVHAIRVSHKDYRGAVTILFDRLRLVQRSARARHDPQATALRQVLLALINAMACVAPEEAYILVDEDTKPQTKYGHNDGNDTTMTGADDHNDEEGRPKKRRRIIVTLEDLRKEYQQVLDKCSRIERGDFDFDVDGDSDEDGEDTLQVDQSRLNLSSRNGDTMVF</sequence>
<organism evidence="8 9">
    <name type="scientific">Exophiala bonariae</name>
    <dbReference type="NCBI Taxonomy" id="1690606"/>
    <lineage>
        <taxon>Eukaryota</taxon>
        <taxon>Fungi</taxon>
        <taxon>Dikarya</taxon>
        <taxon>Ascomycota</taxon>
        <taxon>Pezizomycotina</taxon>
        <taxon>Eurotiomycetes</taxon>
        <taxon>Chaetothyriomycetidae</taxon>
        <taxon>Chaetothyriales</taxon>
        <taxon>Herpotrichiellaceae</taxon>
        <taxon>Exophiala</taxon>
    </lineage>
</organism>
<dbReference type="InterPro" id="IPR059141">
    <property type="entry name" value="Beta-prop_Nup120_160"/>
</dbReference>
<comment type="subcellular location">
    <subcellularLocation>
        <location evidence="1">Nucleus</location>
    </subcellularLocation>
</comment>
<dbReference type="InterPro" id="IPR048884">
    <property type="entry name" value="Nup120_helical"/>
</dbReference>
<evidence type="ECO:0000256" key="1">
    <source>
        <dbReference type="ARBA" id="ARBA00004123"/>
    </source>
</evidence>
<dbReference type="AlphaFoldDB" id="A0AAV9N3M6"/>
<evidence type="ECO:0000256" key="3">
    <source>
        <dbReference type="ARBA" id="ARBA00023242"/>
    </source>
</evidence>
<feature type="region of interest" description="Disordered" evidence="4">
    <location>
        <begin position="1165"/>
        <end position="1196"/>
    </location>
</feature>
<accession>A0AAV9N3M6</accession>
<comment type="caution">
    <text evidence="8">The sequence shown here is derived from an EMBL/GenBank/DDBJ whole genome shotgun (WGS) entry which is preliminary data.</text>
</comment>
<dbReference type="InterPro" id="IPR011044">
    <property type="entry name" value="Quino_amine_DH_bsu"/>
</dbReference>
<evidence type="ECO:0008006" key="10">
    <source>
        <dbReference type="Google" id="ProtNLM"/>
    </source>
</evidence>
<dbReference type="Pfam" id="PF21486">
    <property type="entry name" value="NUP120_helical"/>
    <property type="match status" value="1"/>
</dbReference>
<dbReference type="GO" id="GO:0005643">
    <property type="term" value="C:nuclear pore"/>
    <property type="evidence" value="ECO:0007669"/>
    <property type="project" value="UniProtKB-ARBA"/>
</dbReference>
<protein>
    <recommendedName>
        <fullName evidence="10">RAVE complex protein Rav1 C-terminal domain-containing protein</fullName>
    </recommendedName>
</protein>
<feature type="domain" description="Nucleoporin nup120-like HEAT repeat" evidence="7">
    <location>
        <begin position="861"/>
        <end position="1033"/>
    </location>
</feature>
<dbReference type="Pfam" id="PF11715">
    <property type="entry name" value="Beta-prop_Nup120_160"/>
    <property type="match status" value="1"/>
</dbReference>
<evidence type="ECO:0000313" key="9">
    <source>
        <dbReference type="Proteomes" id="UP001358417"/>
    </source>
</evidence>
<dbReference type="EMBL" id="JAVRRD010000024">
    <property type="protein sequence ID" value="KAK5047659.1"/>
    <property type="molecule type" value="Genomic_DNA"/>
</dbReference>
<feature type="compositionally biased region" description="Basic and acidic residues" evidence="4">
    <location>
        <begin position="1165"/>
        <end position="1175"/>
    </location>
</feature>
<dbReference type="SUPFAM" id="SSF50969">
    <property type="entry name" value="YVTN repeat-like/Quinoprotein amine dehydrogenase"/>
    <property type="match status" value="1"/>
</dbReference>
<reference evidence="8 9" key="1">
    <citation type="submission" date="2023-08" db="EMBL/GenBank/DDBJ databases">
        <title>Black Yeasts Isolated from many extreme environments.</title>
        <authorList>
            <person name="Coleine C."/>
            <person name="Stajich J.E."/>
            <person name="Selbmann L."/>
        </authorList>
    </citation>
    <scope>NUCLEOTIDE SEQUENCE [LARGE SCALE GENOMIC DNA]</scope>
    <source>
        <strain evidence="8 9">CCFEE 5792</strain>
    </source>
</reference>
<evidence type="ECO:0000259" key="7">
    <source>
        <dbReference type="Pfam" id="PF23300"/>
    </source>
</evidence>
<dbReference type="InterPro" id="IPR056548">
    <property type="entry name" value="HEAT_Nup120"/>
</dbReference>
<keyword evidence="3" id="KW-0539">Nucleus</keyword>
<dbReference type="PANTHER" id="PTHR21286:SF0">
    <property type="entry name" value="NUCLEAR PORE COMPLEX PROTEIN NUP160"/>
    <property type="match status" value="1"/>
</dbReference>
<keyword evidence="9" id="KW-1185">Reference proteome</keyword>
<dbReference type="GO" id="GO:0017056">
    <property type="term" value="F:structural constituent of nuclear pore"/>
    <property type="evidence" value="ECO:0007669"/>
    <property type="project" value="TreeGrafter"/>
</dbReference>
<evidence type="ECO:0000313" key="8">
    <source>
        <dbReference type="EMBL" id="KAK5047659.1"/>
    </source>
</evidence>
<dbReference type="Pfam" id="PF23300">
    <property type="entry name" value="HEAT_Nup120"/>
    <property type="match status" value="1"/>
</dbReference>
<dbReference type="GeneID" id="89974496"/>